<accession>A0A2S9SK88</accession>
<feature type="transmembrane region" description="Helical" evidence="1">
    <location>
        <begin position="192"/>
        <end position="212"/>
    </location>
</feature>
<evidence type="ECO:0008006" key="4">
    <source>
        <dbReference type="Google" id="ProtNLM"/>
    </source>
</evidence>
<keyword evidence="1" id="KW-0812">Transmembrane</keyword>
<feature type="transmembrane region" description="Helical" evidence="1">
    <location>
        <begin position="6"/>
        <end position="24"/>
    </location>
</feature>
<evidence type="ECO:0000256" key="1">
    <source>
        <dbReference type="SAM" id="Phobius"/>
    </source>
</evidence>
<name>A0A2S9SK88_9BACT</name>
<dbReference type="Proteomes" id="UP000239065">
    <property type="component" value="Unassembled WGS sequence"/>
</dbReference>
<sequence>MPFFIPFIPALVTGVVAIATAIGGKKIYDAYKNRDEAEKVNKEAQSIYDNARYELDKERLSTQKNLEDLGKLKFKIYQNKIIPFQDIFSQIINLPKEIKINGEGVKFITKEELEKMKEVNLSLTQVVGGGITALGAGGLTGLAAYGGVATFGAASTGTAISTLSGAIATNATLAWFGGGALGVGGLGMAGGIAVLGGIVAAPVLVIGGLMLASKAEEIKENAYSNFEIAKVAVEEMELAKSKTIAIKKKVFEYIEILNKVSKYIDLNILNNIVSSRGYNCKDYDNKTIEQLHFEYSCYEALLNLLETKIINENGEITRDIVEQLDKNKNA</sequence>
<comment type="caution">
    <text evidence="2">The sequence shown here is derived from an EMBL/GenBank/DDBJ whole genome shotgun (WGS) entry which is preliminary data.</text>
</comment>
<protein>
    <recommendedName>
        <fullName evidence="4">Glycine zipper family protein</fullName>
    </recommendedName>
</protein>
<dbReference type="EMBL" id="NXGJ01000016">
    <property type="protein sequence ID" value="PRM86999.1"/>
    <property type="molecule type" value="Genomic_DNA"/>
</dbReference>
<reference evidence="2 3" key="1">
    <citation type="submission" date="2017-09" db="EMBL/GenBank/DDBJ databases">
        <title>Reassesment of A. cryaerophilus.</title>
        <authorList>
            <person name="Perez-Cataluna A."/>
            <person name="Collado L."/>
            <person name="Salgado O."/>
            <person name="Lefinanco V."/>
            <person name="Figueras M.J."/>
        </authorList>
    </citation>
    <scope>NUCLEOTIDE SEQUENCE [LARGE SCALE GENOMIC DNA]</scope>
    <source>
        <strain evidence="2 3">LMG 9861</strain>
    </source>
</reference>
<dbReference type="RefSeq" id="WP_105909767.1">
    <property type="nucleotide sequence ID" value="NZ_NXGJ01000016.1"/>
</dbReference>
<evidence type="ECO:0000313" key="3">
    <source>
        <dbReference type="Proteomes" id="UP000239065"/>
    </source>
</evidence>
<gene>
    <name evidence="2" type="ORF">CJ669_09765</name>
</gene>
<keyword evidence="1" id="KW-1133">Transmembrane helix</keyword>
<evidence type="ECO:0000313" key="2">
    <source>
        <dbReference type="EMBL" id="PRM86999.1"/>
    </source>
</evidence>
<proteinExistence type="predicted"/>
<feature type="transmembrane region" description="Helical" evidence="1">
    <location>
        <begin position="167"/>
        <end position="186"/>
    </location>
</feature>
<dbReference type="AlphaFoldDB" id="A0A2S9SK88"/>
<keyword evidence="1" id="KW-0472">Membrane</keyword>
<organism evidence="2 3">
    <name type="scientific">Aliarcobacter cryaerophilus</name>
    <dbReference type="NCBI Taxonomy" id="28198"/>
    <lineage>
        <taxon>Bacteria</taxon>
        <taxon>Pseudomonadati</taxon>
        <taxon>Campylobacterota</taxon>
        <taxon>Epsilonproteobacteria</taxon>
        <taxon>Campylobacterales</taxon>
        <taxon>Arcobacteraceae</taxon>
        <taxon>Aliarcobacter</taxon>
    </lineage>
</organism>